<evidence type="ECO:0000313" key="3">
    <source>
        <dbReference type="Proteomes" id="UP000028839"/>
    </source>
</evidence>
<reference evidence="2 3" key="1">
    <citation type="submission" date="2014-07" db="EMBL/GenBank/DDBJ databases">
        <title>Comparative analysis of Nitrosococcus oceani genome inventories of strains from Pacific and Atlantic gyres.</title>
        <authorList>
            <person name="Lim C.K."/>
            <person name="Wang L."/>
            <person name="Sayavedra-Soto L.A."/>
            <person name="Klotz M.G."/>
        </authorList>
    </citation>
    <scope>NUCLEOTIDE SEQUENCE [LARGE SCALE GENOMIC DNA]</scope>
    <source>
        <strain evidence="2 3">C-27</strain>
    </source>
</reference>
<dbReference type="Proteomes" id="UP000028839">
    <property type="component" value="Unassembled WGS sequence"/>
</dbReference>
<evidence type="ECO:0000313" key="2">
    <source>
        <dbReference type="EMBL" id="KFI19346.1"/>
    </source>
</evidence>
<feature type="transmembrane region" description="Helical" evidence="1">
    <location>
        <begin position="39"/>
        <end position="60"/>
    </location>
</feature>
<dbReference type="HOGENOM" id="CLU_2465882_0_0_6"/>
<proteinExistence type="predicted"/>
<protein>
    <submittedName>
        <fullName evidence="2">Uncharacterized protein</fullName>
    </submittedName>
</protein>
<dbReference type="AlphaFoldDB" id="A0A0E2Z2B7"/>
<sequence length="95" mass="10365">MLNSLPSDILFYVLIVFVLGTVIGIFSGRFLWSFVIPPLIAAFLFGLEAGSLVALAYALFMIMTPPIVIASGVGALLGITLFKKFRRQRGNKDDL</sequence>
<feature type="transmembrane region" description="Helical" evidence="1">
    <location>
        <begin position="12"/>
        <end position="32"/>
    </location>
</feature>
<name>A0A0E2Z2B7_9GAMM</name>
<dbReference type="EMBL" id="JPGN01000055">
    <property type="protein sequence ID" value="KFI19346.1"/>
    <property type="molecule type" value="Genomic_DNA"/>
</dbReference>
<keyword evidence="1" id="KW-0812">Transmembrane</keyword>
<gene>
    <name evidence="2" type="ORF">IB75_09350</name>
</gene>
<evidence type="ECO:0000256" key="1">
    <source>
        <dbReference type="SAM" id="Phobius"/>
    </source>
</evidence>
<organism evidence="2 3">
    <name type="scientific">Nitrosococcus oceani C-27</name>
    <dbReference type="NCBI Taxonomy" id="314279"/>
    <lineage>
        <taxon>Bacteria</taxon>
        <taxon>Pseudomonadati</taxon>
        <taxon>Pseudomonadota</taxon>
        <taxon>Gammaproteobacteria</taxon>
        <taxon>Chromatiales</taxon>
        <taxon>Chromatiaceae</taxon>
        <taxon>Nitrosococcus</taxon>
    </lineage>
</organism>
<dbReference type="OrthoDB" id="5771565at2"/>
<keyword evidence="1" id="KW-1133">Transmembrane helix</keyword>
<feature type="transmembrane region" description="Helical" evidence="1">
    <location>
        <begin position="66"/>
        <end position="82"/>
    </location>
</feature>
<accession>A0A0E2Z2B7</accession>
<comment type="caution">
    <text evidence="2">The sequence shown here is derived from an EMBL/GenBank/DDBJ whole genome shotgun (WGS) entry which is preliminary data.</text>
</comment>
<keyword evidence="1" id="KW-0472">Membrane</keyword>